<reference evidence="1 2" key="1">
    <citation type="submission" date="2015-06" db="EMBL/GenBank/DDBJ databases">
        <title>Draft genome of the ant-associated black yeast Phialophora attae CBS 131958.</title>
        <authorList>
            <person name="Moreno L.F."/>
            <person name="Stielow B.J."/>
            <person name="de Hoog S."/>
            <person name="Vicente V.A."/>
            <person name="Weiss V.A."/>
            <person name="de Vries M."/>
            <person name="Cruz L.M."/>
            <person name="Souza E.M."/>
        </authorList>
    </citation>
    <scope>NUCLEOTIDE SEQUENCE [LARGE SCALE GENOMIC DNA]</scope>
    <source>
        <strain evidence="1 2">CBS 131958</strain>
    </source>
</reference>
<sequence length="346" mass="38545">MDRSLVEFYRKFKQQIDPPNVPSGAVLKNPDVQLALERHFFNVAAEDLSAYQAKILRTVVERIQTAITDPEEEEVSDHLMTLLATLPPSRTQLDLSKTLVSYFPPVSYDEDVQPINILEAKKIIGSGPNTGLRTWEASLRLAHYLYQKPHLTRSRSVLEVGAGTGFLSIFCAAYLCPARIVVTDGHDDVITSLRHNVALNKSSYDAANTRAPLVKKLFWADEDDMNAILNSQDDVEGELSPSSKIDLIIGADVTYHPDACLALASTLSVLAQRNPDATILISATQRNLETMEVFLDACRKTLSVEEVTDTEFKPLPFDRQTGCFHNVVSPIRIWRLRATTPPVQVE</sequence>
<evidence type="ECO:0000313" key="2">
    <source>
        <dbReference type="Proteomes" id="UP000038010"/>
    </source>
</evidence>
<keyword evidence="1" id="KW-0489">Methyltransferase</keyword>
<dbReference type="PANTHER" id="PTHR14614:SF130">
    <property type="entry name" value="PROTEIN-LYSINE N-METHYLTRANSFERASE EEF2KMT"/>
    <property type="match status" value="1"/>
</dbReference>
<dbReference type="GO" id="GO:0005737">
    <property type="term" value="C:cytoplasm"/>
    <property type="evidence" value="ECO:0007669"/>
    <property type="project" value="TreeGrafter"/>
</dbReference>
<dbReference type="RefSeq" id="XP_018001057.1">
    <property type="nucleotide sequence ID" value="XM_018148548.1"/>
</dbReference>
<keyword evidence="1" id="KW-0808">Transferase</keyword>
<dbReference type="InterPro" id="IPR029063">
    <property type="entry name" value="SAM-dependent_MTases_sf"/>
</dbReference>
<keyword evidence="2" id="KW-1185">Reference proteome</keyword>
<dbReference type="GO" id="GO:0008757">
    <property type="term" value="F:S-adenosylmethionine-dependent methyltransferase activity"/>
    <property type="evidence" value="ECO:0007669"/>
    <property type="project" value="UniProtKB-ARBA"/>
</dbReference>
<dbReference type="VEuPathDB" id="FungiDB:AB675_8126"/>
<dbReference type="PANTHER" id="PTHR14614">
    <property type="entry name" value="HEPATOCELLULAR CARCINOMA-ASSOCIATED ANTIGEN"/>
    <property type="match status" value="1"/>
</dbReference>
<dbReference type="SUPFAM" id="SSF53335">
    <property type="entry name" value="S-adenosyl-L-methionine-dependent methyltransferases"/>
    <property type="match status" value="1"/>
</dbReference>
<dbReference type="STRING" id="1664694.A0A0N1NZ00"/>
<dbReference type="Pfam" id="PF10294">
    <property type="entry name" value="Methyltransf_16"/>
    <property type="match status" value="1"/>
</dbReference>
<protein>
    <submittedName>
        <fullName evidence="1">Protein-lysine N-methyltransferase efm3</fullName>
    </submittedName>
</protein>
<dbReference type="OrthoDB" id="194386at2759"/>
<dbReference type="Proteomes" id="UP000038010">
    <property type="component" value="Unassembled WGS sequence"/>
</dbReference>
<accession>A0A0N1NZ00</accession>
<dbReference type="EMBL" id="LFJN01000010">
    <property type="protein sequence ID" value="KPI41094.1"/>
    <property type="molecule type" value="Genomic_DNA"/>
</dbReference>
<dbReference type="GO" id="GO:0032259">
    <property type="term" value="P:methylation"/>
    <property type="evidence" value="ECO:0007669"/>
    <property type="project" value="UniProtKB-KW"/>
</dbReference>
<comment type="caution">
    <text evidence="1">The sequence shown here is derived from an EMBL/GenBank/DDBJ whole genome shotgun (WGS) entry which is preliminary data.</text>
</comment>
<dbReference type="GeneID" id="28740427"/>
<dbReference type="Gene3D" id="3.40.50.150">
    <property type="entry name" value="Vaccinia Virus protein VP39"/>
    <property type="match status" value="1"/>
</dbReference>
<gene>
    <name evidence="1" type="ORF">AB675_8126</name>
</gene>
<dbReference type="AlphaFoldDB" id="A0A0N1NZ00"/>
<name>A0A0N1NZ00_9EURO</name>
<dbReference type="InterPro" id="IPR019410">
    <property type="entry name" value="Methyltransf_16"/>
</dbReference>
<organism evidence="1 2">
    <name type="scientific">Cyphellophora attinorum</name>
    <dbReference type="NCBI Taxonomy" id="1664694"/>
    <lineage>
        <taxon>Eukaryota</taxon>
        <taxon>Fungi</taxon>
        <taxon>Dikarya</taxon>
        <taxon>Ascomycota</taxon>
        <taxon>Pezizomycotina</taxon>
        <taxon>Eurotiomycetes</taxon>
        <taxon>Chaetothyriomycetidae</taxon>
        <taxon>Chaetothyriales</taxon>
        <taxon>Cyphellophoraceae</taxon>
        <taxon>Cyphellophora</taxon>
    </lineage>
</organism>
<proteinExistence type="predicted"/>
<evidence type="ECO:0000313" key="1">
    <source>
        <dbReference type="EMBL" id="KPI41094.1"/>
    </source>
</evidence>